<proteinExistence type="predicted"/>
<sequence length="404" mass="44245">MKTVAVIGALDTKSDEFLYLKTRIEQEDVRTIMVDTGILGSPKFRPDISAAMVAREAGEDLEEMRREQSRQKSNDTMLKGAGLIIRRLYGEGKIDGAVTMGGGRGTIVGGEVMRSLPVGFPKVLVSTQATNSYAQHMFEGINDTFVINSLVDISGLNEILKMVMDKAAVTIAAMVKMEQAALKKTRPRIAMSMLGITTPCVSAVQRRLEQAGFETLVFHSNGLGGTCMEKMIRQGWIDGAADITTAELTPGELGGIGYAGPERLTGAADMGIPQVIVPGAMDIIDFAPPESVPEKYLNRRYVMHVSALKVVRTSAEENRHMGKLMAEKLNQSRGKVVVAFPMRGLSANDHEGAAFYDREADMALLETLERNLREDIPVCKYDFHINDEAFAEEVAKLVLNVMRR</sequence>
<dbReference type="OrthoDB" id="9776369at2"/>
<dbReference type="EMBL" id="ABYI02000012">
    <property type="protein sequence ID" value="EEG75374.1"/>
    <property type="molecule type" value="Genomic_DNA"/>
</dbReference>
<dbReference type="PANTHER" id="PTHR31862">
    <property type="entry name" value="UPF0261 DOMAIN PROTEIN (AFU_ORTHOLOGUE AFUA_1G10120)"/>
    <property type="match status" value="1"/>
</dbReference>
<feature type="domain" description="UPF0261" evidence="1">
    <location>
        <begin position="2"/>
        <end position="179"/>
    </location>
</feature>
<dbReference type="HOGENOM" id="CLU_036813_1_0_9"/>
<reference evidence="3" key="2">
    <citation type="submission" date="2013-06" db="EMBL/GenBank/DDBJ databases">
        <title>Draft genome sequence of Clostridium hylemonae (DSM 15053).</title>
        <authorList>
            <person name="Sudarsanam P."/>
            <person name="Ley R."/>
            <person name="Guruge J."/>
            <person name="Turnbaugh P.J."/>
            <person name="Mahowald M."/>
            <person name="Liep D."/>
            <person name="Gordon J."/>
        </authorList>
    </citation>
    <scope>NUCLEOTIDE SEQUENCE</scope>
    <source>
        <strain evidence="3">DSM 15053</strain>
    </source>
</reference>
<keyword evidence="4" id="KW-1185">Reference proteome</keyword>
<dbReference type="CDD" id="cd15488">
    <property type="entry name" value="Tm-1-like"/>
    <property type="match status" value="1"/>
</dbReference>
<dbReference type="PIRSF" id="PIRSF033271">
    <property type="entry name" value="UCP033271"/>
    <property type="match status" value="1"/>
</dbReference>
<dbReference type="Pfam" id="PF23189">
    <property type="entry name" value="UPF0261_C"/>
    <property type="match status" value="1"/>
</dbReference>
<dbReference type="Gene3D" id="3.40.50.12020">
    <property type="entry name" value="Uncharacterised protein family UPF0261, NN domain"/>
    <property type="match status" value="1"/>
</dbReference>
<dbReference type="PANTHER" id="PTHR31862:SF1">
    <property type="entry name" value="UPF0261 DOMAIN PROTEIN (AFU_ORTHOLOGUE AFUA_1G10120)"/>
    <property type="match status" value="1"/>
</dbReference>
<dbReference type="InterPro" id="IPR051353">
    <property type="entry name" value="Tobamovirus_resist_UPF0261"/>
</dbReference>
<evidence type="ECO:0000313" key="4">
    <source>
        <dbReference type="Proteomes" id="UP000004893"/>
    </source>
</evidence>
<dbReference type="InterPro" id="IPR008322">
    <property type="entry name" value="UPF0261"/>
</dbReference>
<dbReference type="Pfam" id="PF06792">
    <property type="entry name" value="UPF0261"/>
    <property type="match status" value="1"/>
</dbReference>
<dbReference type="Proteomes" id="UP000004893">
    <property type="component" value="Unassembled WGS sequence"/>
</dbReference>
<dbReference type="eggNOG" id="COG5441">
    <property type="taxonomic scope" value="Bacteria"/>
</dbReference>
<evidence type="ECO:0000259" key="2">
    <source>
        <dbReference type="Pfam" id="PF23189"/>
    </source>
</evidence>
<evidence type="ECO:0000313" key="3">
    <source>
        <dbReference type="EMBL" id="EEG75374.1"/>
    </source>
</evidence>
<organism evidence="3 4">
    <name type="scientific">[Clostridium] hylemonae DSM 15053</name>
    <dbReference type="NCBI Taxonomy" id="553973"/>
    <lineage>
        <taxon>Bacteria</taxon>
        <taxon>Bacillati</taxon>
        <taxon>Bacillota</taxon>
        <taxon>Clostridia</taxon>
        <taxon>Lachnospirales</taxon>
        <taxon>Lachnospiraceae</taxon>
    </lineage>
</organism>
<name>C0BXR7_9FIRM</name>
<dbReference type="RefSeq" id="WP_006441937.1">
    <property type="nucleotide sequence ID" value="NZ_CP036524.1"/>
</dbReference>
<evidence type="ECO:0000259" key="1">
    <source>
        <dbReference type="Pfam" id="PF06792"/>
    </source>
</evidence>
<accession>C0BXR7</accession>
<dbReference type="InterPro" id="IPR044122">
    <property type="entry name" value="UPF0261_N"/>
</dbReference>
<dbReference type="STRING" id="553973.CLOHYLEM_04604"/>
<protein>
    <submittedName>
        <fullName evidence="3">Uncharacterized protein</fullName>
    </submittedName>
</protein>
<reference evidence="3" key="1">
    <citation type="submission" date="2009-02" db="EMBL/GenBank/DDBJ databases">
        <authorList>
            <person name="Fulton L."/>
            <person name="Clifton S."/>
            <person name="Fulton B."/>
            <person name="Xu J."/>
            <person name="Minx P."/>
            <person name="Pepin K.H."/>
            <person name="Johnson M."/>
            <person name="Bhonagiri V."/>
            <person name="Nash W.E."/>
            <person name="Mardis E.R."/>
            <person name="Wilson R.K."/>
        </authorList>
    </citation>
    <scope>NUCLEOTIDE SEQUENCE [LARGE SCALE GENOMIC DNA]</scope>
    <source>
        <strain evidence="3">DSM 15053</strain>
    </source>
</reference>
<dbReference type="AlphaFoldDB" id="C0BXR7"/>
<feature type="domain" description="UPF0261" evidence="2">
    <location>
        <begin position="186"/>
        <end position="402"/>
    </location>
</feature>
<dbReference type="InterPro" id="IPR056778">
    <property type="entry name" value="UPF0261_C"/>
</dbReference>
<dbReference type="NCBIfam" id="NF002674">
    <property type="entry name" value="PRK02399.1-2"/>
    <property type="match status" value="1"/>
</dbReference>
<gene>
    <name evidence="3" type="ORF">CLOHYLEM_04604</name>
</gene>
<dbReference type="Gene3D" id="3.40.50.12030">
    <property type="entry name" value="Uncharacterised protein family UPF0261, NC domain"/>
    <property type="match status" value="1"/>
</dbReference>
<comment type="caution">
    <text evidence="3">The sequence shown here is derived from an EMBL/GenBank/DDBJ whole genome shotgun (WGS) entry which is preliminary data.</text>
</comment>